<dbReference type="InterPro" id="IPR035093">
    <property type="entry name" value="RelE/ParE_toxin_dom_sf"/>
</dbReference>
<evidence type="ECO:0000313" key="1">
    <source>
        <dbReference type="EMBL" id="MFD2037593.1"/>
    </source>
</evidence>
<sequence length="113" mass="13405">MGEGKPYKVVITKVAMQQYQNRVLPYIFDNFIFDRALEIDGKIIEKASTLKNHPSRGSLEKYLAAFKQGFRFILFKENRDFELKIVYFIDETENTVYITDFFPTKMHPKKLIK</sequence>
<dbReference type="RefSeq" id="WP_376889597.1">
    <property type="nucleotide sequence ID" value="NZ_JBHUHR010000050.1"/>
</dbReference>
<dbReference type="EMBL" id="JBHUHR010000050">
    <property type="protein sequence ID" value="MFD2037593.1"/>
    <property type="molecule type" value="Genomic_DNA"/>
</dbReference>
<protein>
    <submittedName>
        <fullName evidence="1">Type II toxin-antitoxin system RelE/ParE family toxin</fullName>
    </submittedName>
</protein>
<gene>
    <name evidence="1" type="ORF">ACFSKL_22555</name>
</gene>
<comment type="caution">
    <text evidence="1">The sequence shown here is derived from an EMBL/GenBank/DDBJ whole genome shotgun (WGS) entry which is preliminary data.</text>
</comment>
<organism evidence="1 2">
    <name type="scientific">Belliella marina</name>
    <dbReference type="NCBI Taxonomy" id="1644146"/>
    <lineage>
        <taxon>Bacteria</taxon>
        <taxon>Pseudomonadati</taxon>
        <taxon>Bacteroidota</taxon>
        <taxon>Cytophagia</taxon>
        <taxon>Cytophagales</taxon>
        <taxon>Cyclobacteriaceae</taxon>
        <taxon>Belliella</taxon>
    </lineage>
</organism>
<reference evidence="2" key="1">
    <citation type="journal article" date="2019" name="Int. J. Syst. Evol. Microbiol.">
        <title>The Global Catalogue of Microorganisms (GCM) 10K type strain sequencing project: providing services to taxonomists for standard genome sequencing and annotation.</title>
        <authorList>
            <consortium name="The Broad Institute Genomics Platform"/>
            <consortium name="The Broad Institute Genome Sequencing Center for Infectious Disease"/>
            <person name="Wu L."/>
            <person name="Ma J."/>
        </authorList>
    </citation>
    <scope>NUCLEOTIDE SEQUENCE [LARGE SCALE GENOMIC DNA]</scope>
    <source>
        <strain evidence="2">CGMCC 1.15180</strain>
    </source>
</reference>
<dbReference type="Proteomes" id="UP001597361">
    <property type="component" value="Unassembled WGS sequence"/>
</dbReference>
<keyword evidence="2" id="KW-1185">Reference proteome</keyword>
<accession>A0ABW4VS13</accession>
<evidence type="ECO:0000313" key="2">
    <source>
        <dbReference type="Proteomes" id="UP001597361"/>
    </source>
</evidence>
<proteinExistence type="predicted"/>
<name>A0ABW4VS13_9BACT</name>
<dbReference type="Gene3D" id="3.30.2310.20">
    <property type="entry name" value="RelE-like"/>
    <property type="match status" value="1"/>
</dbReference>